<feature type="transmembrane region" description="Helical" evidence="3">
    <location>
        <begin position="436"/>
        <end position="456"/>
    </location>
</feature>
<feature type="transmembrane region" description="Helical" evidence="3">
    <location>
        <begin position="938"/>
        <end position="954"/>
    </location>
</feature>
<feature type="transmembrane region" description="Helical" evidence="3">
    <location>
        <begin position="539"/>
        <end position="560"/>
    </location>
</feature>
<feature type="region of interest" description="Disordered" evidence="2">
    <location>
        <begin position="51"/>
        <end position="86"/>
    </location>
</feature>
<evidence type="ECO:0000256" key="3">
    <source>
        <dbReference type="SAM" id="Phobius"/>
    </source>
</evidence>
<feature type="transmembrane region" description="Helical" evidence="3">
    <location>
        <begin position="966"/>
        <end position="984"/>
    </location>
</feature>
<feature type="region of interest" description="Disordered" evidence="2">
    <location>
        <begin position="98"/>
        <end position="178"/>
    </location>
</feature>
<dbReference type="RefSeq" id="WP_348263683.1">
    <property type="nucleotide sequence ID" value="NZ_CP121196.1"/>
</dbReference>
<feature type="transmembrane region" description="Helical" evidence="3">
    <location>
        <begin position="349"/>
        <end position="367"/>
    </location>
</feature>
<feature type="transmembrane region" description="Helical" evidence="3">
    <location>
        <begin position="462"/>
        <end position="481"/>
    </location>
</feature>
<feature type="transmembrane region" description="Helical" evidence="3">
    <location>
        <begin position="243"/>
        <end position="260"/>
    </location>
</feature>
<dbReference type="InterPro" id="IPR019286">
    <property type="entry name" value="DUF2339_TM"/>
</dbReference>
<keyword evidence="1" id="KW-0175">Coiled coil</keyword>
<feature type="transmembrane region" description="Helical" evidence="3">
    <location>
        <begin position="1118"/>
        <end position="1136"/>
    </location>
</feature>
<feature type="transmembrane region" description="Helical" evidence="3">
    <location>
        <begin position="1245"/>
        <end position="1262"/>
    </location>
</feature>
<feature type="transmembrane region" description="Helical" evidence="3">
    <location>
        <begin position="990"/>
        <end position="1007"/>
    </location>
</feature>
<feature type="transmembrane region" description="Helical" evidence="3">
    <location>
        <begin position="1174"/>
        <end position="1193"/>
    </location>
</feature>
<feature type="compositionally biased region" description="Low complexity" evidence="2">
    <location>
        <begin position="67"/>
        <end position="85"/>
    </location>
</feature>
<feature type="transmembrane region" description="Helical" evidence="3">
    <location>
        <begin position="608"/>
        <end position="629"/>
    </location>
</feature>
<feature type="transmembrane region" description="Helical" evidence="3">
    <location>
        <begin position="734"/>
        <end position="756"/>
    </location>
</feature>
<evidence type="ECO:0000313" key="4">
    <source>
        <dbReference type="EMBL" id="XBH18458.1"/>
    </source>
</evidence>
<feature type="transmembrane region" description="Helical" evidence="3">
    <location>
        <begin position="762"/>
        <end position="781"/>
    </location>
</feature>
<feature type="transmembrane region" description="Helical" evidence="3">
    <location>
        <begin position="1222"/>
        <end position="1239"/>
    </location>
</feature>
<feature type="transmembrane region" description="Helical" evidence="3">
    <location>
        <begin position="404"/>
        <end position="424"/>
    </location>
</feature>
<feature type="transmembrane region" description="Helical" evidence="3">
    <location>
        <begin position="793"/>
        <end position="814"/>
    </location>
</feature>
<dbReference type="PANTHER" id="PTHR38434">
    <property type="entry name" value="BLL2549 PROTEIN"/>
    <property type="match status" value="1"/>
</dbReference>
<evidence type="ECO:0000256" key="1">
    <source>
        <dbReference type="SAM" id="Coils"/>
    </source>
</evidence>
<feature type="transmembrane region" description="Helical" evidence="3">
    <location>
        <begin position="300"/>
        <end position="319"/>
    </location>
</feature>
<keyword evidence="3" id="KW-1133">Transmembrane helix</keyword>
<dbReference type="PANTHER" id="PTHR38434:SF1">
    <property type="entry name" value="BLL2549 PROTEIN"/>
    <property type="match status" value="1"/>
</dbReference>
<feature type="compositionally biased region" description="Pro residues" evidence="2">
    <location>
        <begin position="104"/>
        <end position="137"/>
    </location>
</feature>
<feature type="transmembrane region" description="Helical" evidence="3">
    <location>
        <begin position="213"/>
        <end position="231"/>
    </location>
</feature>
<gene>
    <name evidence="4" type="ORF">P8935_03770</name>
</gene>
<feature type="transmembrane region" description="Helical" evidence="3">
    <location>
        <begin position="1296"/>
        <end position="1314"/>
    </location>
</feature>
<feature type="coiled-coil region" evidence="1">
    <location>
        <begin position="17"/>
        <end position="51"/>
    </location>
</feature>
<sequence>MDYFLIIVLGIVVLSVWNSSRDTRERLREAVDRLEREIEFLRSQVAALIRDNAKRNESPATPVESSTAPQAAQQPPRQAEPTQATHSVAPPVAAYKPAIKPAESTPPPAPAPSTIPEPATPPVAASQPPPAPAPAPKPASEIQPATQPTAAKEPASPIPPSKPAEPAKQPAPASAPPLHAAAAFQAEAVQQANAAAEKNERQFSLEQTLGANWLNKIGIAILVIGLAFFLAYKLQTWGPGGKVLCGFAVSFALLGGGVWLERKPTYRIFARGGIGGGWALAYFTTFAMYHLQAARIVDSLPVDLLLMMLVAAGMVGHSLRYKSQTVTALAFMLGFATLLTSHIEEPTQTVAFSLAASAILAIALVVVTTLRHWAVLELCGLIAVYSSHFVWLTRVLPDNHGDFAQFWPSTALILLYWLIFRLAYILRTPLDKREENLSSVSAILNSGGVLGLLKFQSAHPEWAFWALVALGIFEMALAWWAKEKRRQAFVVLSTIAVVLLVSSVPFRFHGVSWPVLWLVQAQVLAIAGLRLGEPIFRRLGLLVGVITGGVLALHDVMPLAIERAMAGDTSRHWSLTAGLALAAILYWTHAEIYPRRWPEIAASPLESLALKLSSWLALGAAATCLWVVLPDEWLPVGWISLFLVLVFLGHRFRATNPLLEGDVLGLGAAGLLFFDHVLPLAFFRLGNADTSHHAVETVVLSVAALAYWLRGEIFPRTLPPLDPEGSPAQTLRRWFAFILPCTSWLGLAAAAAALWVCMPDPWLPLGWVALFLVLVILGHRFNATMPPLEGDVLALATAGVLIFHHVLPLVFFRFENADPSRHAVFTTVLSLTALAFWSRAELFPRFLPKLTAVPIWDPAAWEAVMLPLASCIGTAAAATAIWVALPSAWVAVGWLGLVLALGLAADWVASKALPLQADALAITSLVGLFGWDLWHSDWNHRTPLLIAVALLYCGMRRKTVAGERNFVPAAYSWASAVLLLFLTFDILHDPWIAPVLVALCVALFEIGRFVKKGFLRWQGYMLIAVAFAVYLDHDLPYSIFGLSGQPNARQFTLVGSTLLEVLILITGGYLLLERTRDFTRTPKAEHIVGLLADAAGIFCLVVWFGVRFPFYVHGGEGWITAIWAAMATALMVLAWIMRRRTFMLQAIVLAVVAVLHGLLFDLIGESHGDFWHGILYRLSVAALILIAALPFAFKLRGRDFWTGASIKLSEPFIAALSKPEQWFFFAPFGMMVAALAVKLSSGHITIAWSLLGLGTFLFALVVGERSFRLAGLGLLLVSVAKILLMDVWALAPPDRYVTLIVLGTALLSVSFLYTRFSEKIRKFL</sequence>
<feature type="transmembrane region" description="Helical" evidence="3">
    <location>
        <begin position="572"/>
        <end position="588"/>
    </location>
</feature>
<feature type="transmembrane region" description="Helical" evidence="3">
    <location>
        <begin position="1051"/>
        <end position="1072"/>
    </location>
</feature>
<evidence type="ECO:0000256" key="2">
    <source>
        <dbReference type="SAM" id="MobiDB-lite"/>
    </source>
</evidence>
<reference evidence="4" key="1">
    <citation type="submission" date="2023-03" db="EMBL/GenBank/DDBJ databases">
        <title>Edaphobacter sp.</title>
        <authorList>
            <person name="Huber K.J."/>
            <person name="Papendorf J."/>
            <person name="Pilke C."/>
            <person name="Bunk B."/>
            <person name="Sproeer C."/>
            <person name="Pester M."/>
        </authorList>
    </citation>
    <scope>NUCLEOTIDE SEQUENCE</scope>
    <source>
        <strain evidence="4">DSM 110680</strain>
    </source>
</reference>
<feature type="compositionally biased region" description="Low complexity" evidence="2">
    <location>
        <begin position="164"/>
        <end position="178"/>
    </location>
</feature>
<feature type="transmembrane region" description="Helical" evidence="3">
    <location>
        <begin position="326"/>
        <end position="343"/>
    </location>
</feature>
<feature type="transmembrane region" description="Helical" evidence="3">
    <location>
        <begin position="1143"/>
        <end position="1162"/>
    </location>
</feature>
<feature type="transmembrane region" description="Helical" evidence="3">
    <location>
        <begin position="1014"/>
        <end position="1031"/>
    </location>
</feature>
<dbReference type="EMBL" id="CP121196">
    <property type="protein sequence ID" value="XBH18458.1"/>
    <property type="molecule type" value="Genomic_DNA"/>
</dbReference>
<proteinExistence type="predicted"/>
<keyword evidence="3" id="KW-0472">Membrane</keyword>
<feature type="transmembrane region" description="Helical" evidence="3">
    <location>
        <begin position="820"/>
        <end position="838"/>
    </location>
</feature>
<feature type="transmembrane region" description="Helical" evidence="3">
    <location>
        <begin position="488"/>
        <end position="508"/>
    </location>
</feature>
<name>A0AAU7DL23_9BACT</name>
<feature type="transmembrane region" description="Helical" evidence="3">
    <location>
        <begin position="888"/>
        <end position="908"/>
    </location>
</feature>
<dbReference type="Pfam" id="PF10101">
    <property type="entry name" value="DUF2339"/>
    <property type="match status" value="2"/>
</dbReference>
<accession>A0AAU7DL23</accession>
<feature type="transmembrane region" description="Helical" evidence="3">
    <location>
        <begin position="635"/>
        <end position="652"/>
    </location>
</feature>
<feature type="transmembrane region" description="Helical" evidence="3">
    <location>
        <begin position="514"/>
        <end position="532"/>
    </location>
</feature>
<keyword evidence="3" id="KW-0812">Transmembrane</keyword>
<protein>
    <submittedName>
        <fullName evidence="4">DUF2339 domain-containing protein</fullName>
    </submittedName>
</protein>
<feature type="transmembrane region" description="Helical" evidence="3">
    <location>
        <begin position="374"/>
        <end position="392"/>
    </location>
</feature>
<feature type="transmembrane region" description="Helical" evidence="3">
    <location>
        <begin position="859"/>
        <end position="882"/>
    </location>
</feature>
<organism evidence="4">
    <name type="scientific">Telmatobacter sp. DSM 110680</name>
    <dbReference type="NCBI Taxonomy" id="3036704"/>
    <lineage>
        <taxon>Bacteria</taxon>
        <taxon>Pseudomonadati</taxon>
        <taxon>Acidobacteriota</taxon>
        <taxon>Terriglobia</taxon>
        <taxon>Terriglobales</taxon>
        <taxon>Acidobacteriaceae</taxon>
        <taxon>Telmatobacter</taxon>
    </lineage>
</organism>
<feature type="transmembrane region" description="Helical" evidence="3">
    <location>
        <begin position="1269"/>
        <end position="1290"/>
    </location>
</feature>
<feature type="transmembrane region" description="Helical" evidence="3">
    <location>
        <begin position="664"/>
        <end position="685"/>
    </location>
</feature>
<feature type="transmembrane region" description="Helical" evidence="3">
    <location>
        <begin position="1084"/>
        <end position="1106"/>
    </location>
</feature>